<dbReference type="GO" id="GO:0036503">
    <property type="term" value="P:ERAD pathway"/>
    <property type="evidence" value="ECO:0007669"/>
    <property type="project" value="TreeGrafter"/>
</dbReference>
<dbReference type="Pfam" id="PF00789">
    <property type="entry name" value="UBX"/>
    <property type="match status" value="1"/>
</dbReference>
<dbReference type="PROSITE" id="PS50033">
    <property type="entry name" value="UBX"/>
    <property type="match status" value="1"/>
</dbReference>
<dbReference type="CDD" id="cd01767">
    <property type="entry name" value="UBX"/>
    <property type="match status" value="1"/>
</dbReference>
<dbReference type="InterPro" id="IPR029071">
    <property type="entry name" value="Ubiquitin-like_domsf"/>
</dbReference>
<keyword evidence="3" id="KW-1185">Reference proteome</keyword>
<dbReference type="OrthoDB" id="10430069at2759"/>
<dbReference type="InterPro" id="IPR001012">
    <property type="entry name" value="UBX_dom"/>
</dbReference>
<sequence length="349" mass="40990">MVPEFSLLNTDKTLYIDNVPDAFYRAMQTDSSLLVIIQNKLTNNNILINDLTKFNMNSIIIQLSYNTTQLEYFKKLFPKLNSFNENNTNLILIKDSDILNNWDLTNHSWLSIEQYLESYFRTDNNNSKTIAQQTFQPSRLNYDEMELIRIKKLIYQDKREKHFEVIYKDNNNNNNINRCTNSNKVSKNYNNSSKGKNHTLRIKLDDASTIVHTFNSCTDSLLTVKKYIEIVTGKPIPIDFSFHNVLPKRKYTKQEELQSLNSLNLITKSSLYLFKNKEYIRELRRSRDASQDFKYINICISKIKSLLQFMRLIKRETTIGSPTHNMNSKYSLSNNVRHGSSCPFNDHLP</sequence>
<evidence type="ECO:0000259" key="1">
    <source>
        <dbReference type="PROSITE" id="PS50033"/>
    </source>
</evidence>
<protein>
    <submittedName>
        <fullName evidence="2">Similar to Saccharomyces cerevisiae YJL048C UBX6 UBX (Ubiquitin regulatory X) domain-containing protein that interacts with Cdc48p</fullName>
    </submittedName>
</protein>
<dbReference type="PANTHER" id="PTHR46424:SF1">
    <property type="entry name" value="UBX DOMAIN-CONTAINING PROTEIN 4"/>
    <property type="match status" value="1"/>
</dbReference>
<reference evidence="2 3" key="1">
    <citation type="submission" date="2017-04" db="EMBL/GenBank/DDBJ databases">
        <authorList>
            <person name="Afonso C.L."/>
            <person name="Miller P.J."/>
            <person name="Scott M.A."/>
            <person name="Spackman E."/>
            <person name="Goraichik I."/>
            <person name="Dimitrov K.M."/>
            <person name="Suarez D.L."/>
            <person name="Swayne D.E."/>
        </authorList>
    </citation>
    <scope>NUCLEOTIDE SEQUENCE [LARGE SCALE GENOMIC DNA]</scope>
</reference>
<dbReference type="GO" id="GO:0005783">
    <property type="term" value="C:endoplasmic reticulum"/>
    <property type="evidence" value="ECO:0007669"/>
    <property type="project" value="TreeGrafter"/>
</dbReference>
<organism evidence="2 3">
    <name type="scientific">Maudiozyma saulgeensis</name>
    <dbReference type="NCBI Taxonomy" id="1789683"/>
    <lineage>
        <taxon>Eukaryota</taxon>
        <taxon>Fungi</taxon>
        <taxon>Dikarya</taxon>
        <taxon>Ascomycota</taxon>
        <taxon>Saccharomycotina</taxon>
        <taxon>Saccharomycetes</taxon>
        <taxon>Saccharomycetales</taxon>
        <taxon>Saccharomycetaceae</taxon>
        <taxon>Maudiozyma</taxon>
    </lineage>
</organism>
<proteinExistence type="predicted"/>
<dbReference type="AlphaFoldDB" id="A0A1X7R0N2"/>
<accession>A0A1X7R0N2</accession>
<dbReference type="SMART" id="SM00166">
    <property type="entry name" value="UBX"/>
    <property type="match status" value="1"/>
</dbReference>
<dbReference type="PANTHER" id="PTHR46424">
    <property type="entry name" value="UBX DOMAIN-CONTAINING PROTEIN 4"/>
    <property type="match status" value="1"/>
</dbReference>
<feature type="domain" description="UBX" evidence="1">
    <location>
        <begin position="199"/>
        <end position="273"/>
    </location>
</feature>
<name>A0A1X7R0N2_9SACH</name>
<evidence type="ECO:0000313" key="3">
    <source>
        <dbReference type="Proteomes" id="UP000196158"/>
    </source>
</evidence>
<dbReference type="EMBL" id="FXLY01000003">
    <property type="protein sequence ID" value="SMN19262.1"/>
    <property type="molecule type" value="Genomic_DNA"/>
</dbReference>
<dbReference type="Proteomes" id="UP000196158">
    <property type="component" value="Unassembled WGS sequence"/>
</dbReference>
<gene>
    <name evidence="2" type="ORF">KASA_0P04466G</name>
</gene>
<dbReference type="SUPFAM" id="SSF54236">
    <property type="entry name" value="Ubiquitin-like"/>
    <property type="match status" value="1"/>
</dbReference>
<dbReference type="Gene3D" id="3.10.20.90">
    <property type="entry name" value="Phosphatidylinositol 3-kinase Catalytic Subunit, Chain A, domain 1"/>
    <property type="match status" value="1"/>
</dbReference>
<evidence type="ECO:0000313" key="2">
    <source>
        <dbReference type="EMBL" id="SMN19262.1"/>
    </source>
</evidence>